<reference evidence="1" key="1">
    <citation type="submission" date="2018-05" db="EMBL/GenBank/DDBJ databases">
        <authorList>
            <person name="Lanie J.A."/>
            <person name="Ng W.-L."/>
            <person name="Kazmierczak K.M."/>
            <person name="Andrzejewski T.M."/>
            <person name="Davidsen T.M."/>
            <person name="Wayne K.J."/>
            <person name="Tettelin H."/>
            <person name="Glass J.I."/>
            <person name="Rusch D."/>
            <person name="Podicherti R."/>
            <person name="Tsui H.-C.T."/>
            <person name="Winkler M.E."/>
        </authorList>
    </citation>
    <scope>NUCLEOTIDE SEQUENCE</scope>
</reference>
<dbReference type="AlphaFoldDB" id="A0A383F0F0"/>
<evidence type="ECO:0008006" key="2">
    <source>
        <dbReference type="Google" id="ProtNLM"/>
    </source>
</evidence>
<gene>
    <name evidence="1" type="ORF">METZ01_LOCUS514712</name>
</gene>
<dbReference type="EMBL" id="UINC01229937">
    <property type="protein sequence ID" value="SVE61858.1"/>
    <property type="molecule type" value="Genomic_DNA"/>
</dbReference>
<dbReference type="InterPro" id="IPR003448">
    <property type="entry name" value="Mopterin_biosynth_MoaE"/>
</dbReference>
<dbReference type="Gene3D" id="3.90.1170.40">
    <property type="entry name" value="Molybdopterin biosynthesis MoaE subunit"/>
    <property type="match status" value="1"/>
</dbReference>
<dbReference type="GO" id="GO:0006777">
    <property type="term" value="P:Mo-molybdopterin cofactor biosynthetic process"/>
    <property type="evidence" value="ECO:0007669"/>
    <property type="project" value="InterPro"/>
</dbReference>
<name>A0A383F0F0_9ZZZZ</name>
<evidence type="ECO:0000313" key="1">
    <source>
        <dbReference type="EMBL" id="SVE61858.1"/>
    </source>
</evidence>
<dbReference type="Pfam" id="PF02391">
    <property type="entry name" value="MoaE"/>
    <property type="match status" value="1"/>
</dbReference>
<organism evidence="1">
    <name type="scientific">marine metagenome</name>
    <dbReference type="NCBI Taxonomy" id="408172"/>
    <lineage>
        <taxon>unclassified sequences</taxon>
        <taxon>metagenomes</taxon>
        <taxon>ecological metagenomes</taxon>
    </lineage>
</organism>
<protein>
    <recommendedName>
        <fullName evidence="2">Molybdopterin synthase catalytic subunit</fullName>
    </recommendedName>
</protein>
<accession>A0A383F0F0</accession>
<dbReference type="PANTHER" id="PTHR23404">
    <property type="entry name" value="MOLYBDOPTERIN SYNTHASE RELATED"/>
    <property type="match status" value="1"/>
</dbReference>
<dbReference type="CDD" id="cd00756">
    <property type="entry name" value="MoaE"/>
    <property type="match status" value="1"/>
</dbReference>
<dbReference type="InterPro" id="IPR036563">
    <property type="entry name" value="MoaE_sf"/>
</dbReference>
<sequence length="152" mass="17055">MTFVDVVREEINPNEVLGLVGSEEDGANILFVGRVRNHNEGLSVQGVRYEAYEDMAKRVLAEIVLEAAGEFGTDRIASVHRIGDLIIGEISLVVAVSSHHRKEAFAASRYIIEEIKKRLPVWKRECYLDGNKSWIEGASQVLRSSDRSDVMR</sequence>
<proteinExistence type="predicted"/>
<dbReference type="SUPFAM" id="SSF54690">
    <property type="entry name" value="Molybdopterin synthase subunit MoaE"/>
    <property type="match status" value="1"/>
</dbReference>